<keyword evidence="4" id="KW-1185">Reference proteome</keyword>
<dbReference type="GO" id="GO:0000981">
    <property type="term" value="F:DNA-binding transcription factor activity, RNA polymerase II-specific"/>
    <property type="evidence" value="ECO:0007669"/>
    <property type="project" value="InterPro"/>
</dbReference>
<comment type="caution">
    <text evidence="3">The sequence shown here is derived from an EMBL/GenBank/DDBJ whole genome shotgun (WGS) entry which is preliminary data.</text>
</comment>
<evidence type="ECO:0000256" key="1">
    <source>
        <dbReference type="ARBA" id="ARBA00023242"/>
    </source>
</evidence>
<dbReference type="InterPro" id="IPR053178">
    <property type="entry name" value="Osmoadaptation_assoc"/>
</dbReference>
<dbReference type="GO" id="GO:0008270">
    <property type="term" value="F:zinc ion binding"/>
    <property type="evidence" value="ECO:0007669"/>
    <property type="project" value="InterPro"/>
</dbReference>
<dbReference type="SMART" id="SM00066">
    <property type="entry name" value="GAL4"/>
    <property type="match status" value="1"/>
</dbReference>
<dbReference type="InterPro" id="IPR021858">
    <property type="entry name" value="Fun_TF"/>
</dbReference>
<evidence type="ECO:0000313" key="4">
    <source>
        <dbReference type="Proteomes" id="UP001175261"/>
    </source>
</evidence>
<protein>
    <recommendedName>
        <fullName evidence="2">Zn(2)-C6 fungal-type domain-containing protein</fullName>
    </recommendedName>
</protein>
<dbReference type="Proteomes" id="UP001175261">
    <property type="component" value="Unassembled WGS sequence"/>
</dbReference>
<organism evidence="3 4">
    <name type="scientific">Sarocladium strictum</name>
    <name type="common">Black bundle disease fungus</name>
    <name type="synonym">Acremonium strictum</name>
    <dbReference type="NCBI Taxonomy" id="5046"/>
    <lineage>
        <taxon>Eukaryota</taxon>
        <taxon>Fungi</taxon>
        <taxon>Dikarya</taxon>
        <taxon>Ascomycota</taxon>
        <taxon>Pezizomycotina</taxon>
        <taxon>Sordariomycetes</taxon>
        <taxon>Hypocreomycetidae</taxon>
        <taxon>Hypocreales</taxon>
        <taxon>Sarocladiaceae</taxon>
        <taxon>Sarocladium</taxon>
    </lineage>
</organism>
<proteinExistence type="predicted"/>
<gene>
    <name evidence="3" type="ORF">NLU13_0140</name>
</gene>
<dbReference type="Pfam" id="PF11951">
    <property type="entry name" value="Fungal_trans_2"/>
    <property type="match status" value="1"/>
</dbReference>
<feature type="domain" description="Zn(2)-C6 fungal-type" evidence="2">
    <location>
        <begin position="10"/>
        <end position="38"/>
    </location>
</feature>
<reference evidence="3" key="1">
    <citation type="submission" date="2022-10" db="EMBL/GenBank/DDBJ databases">
        <title>Determination and structural analysis of whole genome sequence of Sarocladium strictum F4-1.</title>
        <authorList>
            <person name="Hu L."/>
            <person name="Jiang Y."/>
        </authorList>
    </citation>
    <scope>NUCLEOTIDE SEQUENCE</scope>
    <source>
        <strain evidence="3">F4-1</strain>
    </source>
</reference>
<dbReference type="InterPro" id="IPR001138">
    <property type="entry name" value="Zn2Cys6_DnaBD"/>
</dbReference>
<keyword evidence="1" id="KW-0539">Nucleus</keyword>
<dbReference type="Pfam" id="PF00172">
    <property type="entry name" value="Zn_clus"/>
    <property type="match status" value="1"/>
</dbReference>
<dbReference type="PANTHER" id="PTHR38111:SF2">
    <property type="entry name" value="FINGER DOMAIN PROTEIN, PUTATIVE (AFU_ORTHOLOGUE AFUA_1G01560)-RELATED"/>
    <property type="match status" value="1"/>
</dbReference>
<accession>A0AA39GNT8</accession>
<dbReference type="PROSITE" id="PS00463">
    <property type="entry name" value="ZN2_CY6_FUNGAL_1"/>
    <property type="match status" value="1"/>
</dbReference>
<evidence type="ECO:0000259" key="2">
    <source>
        <dbReference type="PROSITE" id="PS50048"/>
    </source>
</evidence>
<dbReference type="AlphaFoldDB" id="A0AA39GNT8"/>
<dbReference type="Gene3D" id="4.10.240.10">
    <property type="entry name" value="Zn(2)-C6 fungal-type DNA-binding domain"/>
    <property type="match status" value="1"/>
</dbReference>
<name>A0AA39GNT8_SARSR</name>
<dbReference type="SUPFAM" id="SSF57701">
    <property type="entry name" value="Zn2/Cys6 DNA-binding domain"/>
    <property type="match status" value="1"/>
</dbReference>
<dbReference type="EMBL" id="JAPDFR010000001">
    <property type="protein sequence ID" value="KAK0390636.1"/>
    <property type="molecule type" value="Genomic_DNA"/>
</dbReference>
<dbReference type="InterPro" id="IPR036864">
    <property type="entry name" value="Zn2-C6_fun-type_DNA-bd_sf"/>
</dbReference>
<sequence length="464" mass="51464">MVNRGGRSKACKTCKRRRVKCDEARPRCQRCQRAGIQCEGYVQFGEFVVEEQHKPPRTPAQSGALVVSRDSLSPDEDTVFLAHLVTQLLCPADDIGDNSATSLVPIPSRQQPASTTTHELAIRALAAMYFGRAQNSQRAAEKGLRAYVAALGKLQDDLSSPETAVKWETLASILCLGMYENISQSGKTAWMNHYQGISRLVQLRGPSMLGNPRERELFRQCRFAIIVNSLVQRNHCFLTSPDWQLAICSETLTDQLHNVFAEVPGILHDFNLLRATSLLSCDLTFRTRLNTLLENLHEIEQRCTQEPRGWSDAETGVNPELSRNPTNWPLLALQKAILLCLSKVCDALAISLLRVGEATVASTADGTSEQPPSNSQVEQHILATEICELATQCLQSCISSQRAFLLLFPLQVASRHVMDGSKEAQWLETLMRHIVADGHGFELGRHRIDIEVLGRIESIADSNG</sequence>
<evidence type="ECO:0000313" key="3">
    <source>
        <dbReference type="EMBL" id="KAK0390636.1"/>
    </source>
</evidence>
<dbReference type="CDD" id="cd00067">
    <property type="entry name" value="GAL4"/>
    <property type="match status" value="1"/>
</dbReference>
<dbReference type="PANTHER" id="PTHR38111">
    <property type="entry name" value="ZN(2)-C6 FUNGAL-TYPE DOMAIN-CONTAINING PROTEIN-RELATED"/>
    <property type="match status" value="1"/>
</dbReference>
<dbReference type="PROSITE" id="PS50048">
    <property type="entry name" value="ZN2_CY6_FUNGAL_2"/>
    <property type="match status" value="1"/>
</dbReference>